<dbReference type="Pfam" id="PF12223">
    <property type="entry name" value="DUF3602"/>
    <property type="match status" value="1"/>
</dbReference>
<accession>A0A178EP67</accession>
<dbReference type="Proteomes" id="UP000243015">
    <property type="component" value="Unassembled WGS sequence"/>
</dbReference>
<feature type="compositionally biased region" description="Basic and acidic residues" evidence="1">
    <location>
        <begin position="249"/>
        <end position="286"/>
    </location>
</feature>
<evidence type="ECO:0000256" key="1">
    <source>
        <dbReference type="SAM" id="MobiDB-lite"/>
    </source>
</evidence>
<dbReference type="EMBL" id="LHPM01000019">
    <property type="protein sequence ID" value="OAL61871.1"/>
    <property type="molecule type" value="Genomic_DNA"/>
</dbReference>
<evidence type="ECO:0000313" key="4">
    <source>
        <dbReference type="Proteomes" id="UP000243015"/>
    </source>
</evidence>
<dbReference type="VEuPathDB" id="FungiDB:TERG_02975"/>
<comment type="caution">
    <text evidence="3">The sequence shown here is derived from an EMBL/GenBank/DDBJ whole genome shotgun (WGS) entry which is preliminary data.</text>
</comment>
<evidence type="ECO:0000259" key="2">
    <source>
        <dbReference type="Pfam" id="PF24870"/>
    </source>
</evidence>
<feature type="region of interest" description="Disordered" evidence="1">
    <location>
        <begin position="188"/>
        <end position="286"/>
    </location>
</feature>
<proteinExistence type="predicted"/>
<sequence length="286" mass="30622">MTAATAVIQDRDITVILPTETPTATIDPQQCQTHNLTEYFAYQKPSGAFVSAIWSHATRFLKPYSSTAASGIRGCPFSESSDWCSLRTSISASVLLAYFSYESSASVYRSNVWLRRIGRPMVTANLTATPGARASTANAIPPTGRPETNGALDRARICFPWKAAGQGNIAADSTKYVDAEIVREGVEGDQGDGAYSAGRGGVGNIGSPKIPPSRGQPHDADVIPPTAMRQPSATEYHVGRGGQGNVHSEIPKEAEKPRATEEQSGDKKSNEGFVDKVKQMVFGRKE</sequence>
<name>A0A178EP67_TRIRU</name>
<feature type="domain" description="DUF7735" evidence="2">
    <location>
        <begin position="16"/>
        <end position="108"/>
    </location>
</feature>
<evidence type="ECO:0000313" key="3">
    <source>
        <dbReference type="EMBL" id="OAL61871.1"/>
    </source>
</evidence>
<dbReference type="InterPro" id="IPR022024">
    <property type="entry name" value="DUF3602"/>
</dbReference>
<dbReference type="AlphaFoldDB" id="A0A178EP67"/>
<organism evidence="3 4">
    <name type="scientific">Trichophyton rubrum</name>
    <name type="common">Athlete's foot fungus</name>
    <name type="synonym">Epidermophyton rubrum</name>
    <dbReference type="NCBI Taxonomy" id="5551"/>
    <lineage>
        <taxon>Eukaryota</taxon>
        <taxon>Fungi</taxon>
        <taxon>Dikarya</taxon>
        <taxon>Ascomycota</taxon>
        <taxon>Pezizomycotina</taxon>
        <taxon>Eurotiomycetes</taxon>
        <taxon>Eurotiomycetidae</taxon>
        <taxon>Onygenales</taxon>
        <taxon>Arthrodermataceae</taxon>
        <taxon>Trichophyton</taxon>
    </lineage>
</organism>
<dbReference type="PANTHER" id="PTHR34693:SF3">
    <property type="match status" value="1"/>
</dbReference>
<dbReference type="PANTHER" id="PTHR34693">
    <property type="entry name" value="PROTEIN PAR32"/>
    <property type="match status" value="1"/>
</dbReference>
<dbReference type="InterPro" id="IPR056637">
    <property type="entry name" value="DUF7735"/>
</dbReference>
<dbReference type="VEuPathDB" id="FungiDB:TERG_02974"/>
<dbReference type="InterPro" id="IPR053203">
    <property type="entry name" value="Cisplatin_resist-associated"/>
</dbReference>
<dbReference type="Pfam" id="PF24870">
    <property type="entry name" value="DUF7735"/>
    <property type="match status" value="1"/>
</dbReference>
<gene>
    <name evidence="3" type="ORF">A7C99_6441</name>
</gene>
<reference evidence="3 4" key="1">
    <citation type="submission" date="2016-05" db="EMBL/GenBank/DDBJ databases">
        <title>Genome sequencing of Trichophyton rubrum CMCC(F)T1i isolated from hair.</title>
        <authorList>
            <person name="Zhan P."/>
            <person name="Tao Y."/>
            <person name="Liu W."/>
        </authorList>
    </citation>
    <scope>NUCLEOTIDE SEQUENCE [LARGE SCALE GENOMIC DNA]</scope>
    <source>
        <strain evidence="4">CMCC(F)T1i</strain>
    </source>
</reference>
<protein>
    <recommendedName>
        <fullName evidence="2">DUF7735 domain-containing protein</fullName>
    </recommendedName>
</protein>